<dbReference type="KEGG" id="bsed:DN745_10810"/>
<sequence length="215" mass="24554">MKSPKASIQCTTNLLHYFREELKVALDRVGLQSSENTEAYLVYLLQSFVRIDPVLREDLGFQRAAGLMLGDAMNQPGELKIEAYRRLGDASLFNCGFFDAHLTRRGAVTSQYYRNIGRIAYGQLSDLLLVKRSGEIFHQIYEELSAKFDRFVDALQWLGRESKPAGREFDKPGPAPFESEQDVLDPLEKLRRGEHLNFEDLKRAGWIVGADHKKN</sequence>
<organism evidence="1 2">
    <name type="scientific">Bradymonas sediminis</name>
    <dbReference type="NCBI Taxonomy" id="1548548"/>
    <lineage>
        <taxon>Bacteria</taxon>
        <taxon>Deltaproteobacteria</taxon>
        <taxon>Bradymonadales</taxon>
        <taxon>Bradymonadaceae</taxon>
        <taxon>Bradymonas</taxon>
    </lineage>
</organism>
<dbReference type="OrthoDB" id="5508063at2"/>
<keyword evidence="2" id="KW-1185">Reference proteome</keyword>
<name>A0A2Z4FLH7_9DELT</name>
<evidence type="ECO:0000313" key="1">
    <source>
        <dbReference type="EMBL" id="AWV89801.1"/>
    </source>
</evidence>
<dbReference type="RefSeq" id="WP_111334735.1">
    <property type="nucleotide sequence ID" value="NZ_CP030032.1"/>
</dbReference>
<gene>
    <name evidence="1" type="ORF">DN745_10810</name>
</gene>
<dbReference type="AlphaFoldDB" id="A0A2Z4FLH7"/>
<proteinExistence type="predicted"/>
<reference evidence="1 2" key="1">
    <citation type="submission" date="2018-06" db="EMBL/GenBank/DDBJ databases">
        <title>Lujinxingia sediminis gen. nov. sp. nov., a new facultative anaerobic member of the class Deltaproteobacteria, and proposal of Lujinxingaceae fam. nov.</title>
        <authorList>
            <person name="Guo L.-Y."/>
            <person name="Li C.-M."/>
            <person name="Wang S."/>
            <person name="Du Z.-J."/>
        </authorList>
    </citation>
    <scope>NUCLEOTIDE SEQUENCE [LARGE SCALE GENOMIC DNA]</scope>
    <source>
        <strain evidence="1 2">FA350</strain>
    </source>
</reference>
<dbReference type="EMBL" id="CP030032">
    <property type="protein sequence ID" value="AWV89801.1"/>
    <property type="molecule type" value="Genomic_DNA"/>
</dbReference>
<accession>A0A2Z4FLH7</accession>
<evidence type="ECO:0000313" key="2">
    <source>
        <dbReference type="Proteomes" id="UP000249799"/>
    </source>
</evidence>
<dbReference type="Proteomes" id="UP000249799">
    <property type="component" value="Chromosome"/>
</dbReference>
<protein>
    <submittedName>
        <fullName evidence="1">Uncharacterized protein</fullName>
    </submittedName>
</protein>